<evidence type="ECO:0000256" key="2">
    <source>
        <dbReference type="ARBA" id="ARBA00022490"/>
    </source>
</evidence>
<comment type="caution">
    <text evidence="4">The sequence shown here is derived from an EMBL/GenBank/DDBJ whole genome shotgun (WGS) entry which is preliminary data.</text>
</comment>
<dbReference type="EMBL" id="JAGGLV010000010">
    <property type="protein sequence ID" value="MBP2113201.1"/>
    <property type="molecule type" value="Genomic_DNA"/>
</dbReference>
<proteinExistence type="predicted"/>
<organism evidence="4 5">
    <name type="scientific">Paenibacillus silagei</name>
    <dbReference type="NCBI Taxonomy" id="1670801"/>
    <lineage>
        <taxon>Bacteria</taxon>
        <taxon>Bacillati</taxon>
        <taxon>Bacillota</taxon>
        <taxon>Bacilli</taxon>
        <taxon>Bacillales</taxon>
        <taxon>Paenibacillaceae</taxon>
        <taxon>Paenibacillus</taxon>
    </lineage>
</organism>
<dbReference type="GO" id="GO:0016829">
    <property type="term" value="F:lyase activity"/>
    <property type="evidence" value="ECO:0007669"/>
    <property type="project" value="UniProtKB-KW"/>
</dbReference>
<gene>
    <name evidence="4" type="ORF">J2Z70_003360</name>
</gene>
<dbReference type="Proteomes" id="UP000773462">
    <property type="component" value="Unassembled WGS sequence"/>
</dbReference>
<keyword evidence="4" id="KW-0456">Lyase</keyword>
<comment type="subcellular location">
    <subcellularLocation>
        <location evidence="1">Cytoplasm</location>
    </subcellularLocation>
</comment>
<keyword evidence="3" id="KW-0597">Phosphoprotein</keyword>
<evidence type="ECO:0000256" key="1">
    <source>
        <dbReference type="ARBA" id="ARBA00004496"/>
    </source>
</evidence>
<keyword evidence="5" id="KW-1185">Reference proteome</keyword>
<dbReference type="RefSeq" id="WP_209874995.1">
    <property type="nucleotide sequence ID" value="NZ_JAGGLV010000010.1"/>
</dbReference>
<reference evidence="4 5" key="1">
    <citation type="submission" date="2021-03" db="EMBL/GenBank/DDBJ databases">
        <title>Genomic Encyclopedia of Type Strains, Phase IV (KMG-IV): sequencing the most valuable type-strain genomes for metagenomic binning, comparative biology and taxonomic classification.</title>
        <authorList>
            <person name="Goeker M."/>
        </authorList>
    </citation>
    <scope>NUCLEOTIDE SEQUENCE [LARGE SCALE GENOMIC DNA]</scope>
    <source>
        <strain evidence="4 5">DSM 101953</strain>
    </source>
</reference>
<accession>A0ABS4NT28</accession>
<evidence type="ECO:0000313" key="4">
    <source>
        <dbReference type="EMBL" id="MBP2113201.1"/>
    </source>
</evidence>
<dbReference type="InterPro" id="IPR023439">
    <property type="entry name" value="Mal_deCO2ase/Cit_lyase_ACP"/>
</dbReference>
<evidence type="ECO:0000256" key="3">
    <source>
        <dbReference type="ARBA" id="ARBA00022553"/>
    </source>
</evidence>
<name>A0ABS4NT28_9BACL</name>
<protein>
    <submittedName>
        <fullName evidence="4">Citrate lyase gamma subunit</fullName>
    </submittedName>
</protein>
<sequence>MNVSAGSIESSDIKIVIEEGHAAMQCMNMVPELTDRQVYEYVVPILKQYGLADLSPQIWFNGANEWVIRSRCEALAYSLNPVNQREGVTG</sequence>
<keyword evidence="2" id="KW-0963">Cytoplasm</keyword>
<dbReference type="Pfam" id="PF06857">
    <property type="entry name" value="ACP"/>
    <property type="match status" value="1"/>
</dbReference>
<evidence type="ECO:0000313" key="5">
    <source>
        <dbReference type="Proteomes" id="UP000773462"/>
    </source>
</evidence>